<dbReference type="Pfam" id="PF03013">
    <property type="entry name" value="Pyr_excise"/>
    <property type="match status" value="1"/>
</dbReference>
<dbReference type="Gene3D" id="1.10.440.10">
    <property type="entry name" value="T4 endonuclease V"/>
    <property type="match status" value="1"/>
</dbReference>
<dbReference type="InterPro" id="IPR004260">
    <property type="entry name" value="Pyr-dimer_DNA_glycosylase"/>
</dbReference>
<dbReference type="AlphaFoldDB" id="A0A6C0LRN6"/>
<evidence type="ECO:0008006" key="2">
    <source>
        <dbReference type="Google" id="ProtNLM"/>
    </source>
</evidence>
<dbReference type="PIRSF" id="PIRSF001000">
    <property type="entry name" value="PDG_ENDV"/>
    <property type="match status" value="1"/>
</dbReference>
<evidence type="ECO:0000313" key="1">
    <source>
        <dbReference type="EMBL" id="QHU33536.1"/>
    </source>
</evidence>
<name>A0A6C0LRN6_9ZZZZ</name>
<organism evidence="1">
    <name type="scientific">viral metagenome</name>
    <dbReference type="NCBI Taxonomy" id="1070528"/>
    <lineage>
        <taxon>unclassified sequences</taxon>
        <taxon>metagenomes</taxon>
        <taxon>organismal metagenomes</taxon>
    </lineage>
</organism>
<dbReference type="EMBL" id="MN740558">
    <property type="protein sequence ID" value="QHU33536.1"/>
    <property type="molecule type" value="Genomic_DNA"/>
</dbReference>
<reference evidence="1" key="1">
    <citation type="journal article" date="2020" name="Nature">
        <title>Giant virus diversity and host interactions through global metagenomics.</title>
        <authorList>
            <person name="Schulz F."/>
            <person name="Roux S."/>
            <person name="Paez-Espino D."/>
            <person name="Jungbluth S."/>
            <person name="Walsh D.A."/>
            <person name="Denef V.J."/>
            <person name="McMahon K.D."/>
            <person name="Konstantinidis K.T."/>
            <person name="Eloe-Fadrosh E.A."/>
            <person name="Kyrpides N.C."/>
            <person name="Woyke T."/>
        </authorList>
    </citation>
    <scope>NUCLEOTIDE SEQUENCE</scope>
    <source>
        <strain evidence="1">GVMAG-S-1016704-121</strain>
    </source>
</reference>
<accession>A0A6C0LRN6</accession>
<dbReference type="InterPro" id="IPR024796">
    <property type="entry name" value="T4_endonuc_V"/>
</dbReference>
<proteinExistence type="predicted"/>
<dbReference type="SUPFAM" id="SSF47077">
    <property type="entry name" value="T4 endonuclease V"/>
    <property type="match status" value="1"/>
</dbReference>
<protein>
    <recommendedName>
        <fullName evidence="2">Endonuclease</fullName>
    </recommendedName>
</protein>
<sequence>MTRINVVPSTELTNKHLMAEYRELPRIFTEVKKKVNNGISVNDLTQPEHYKMGQGHVMFFMSRCGWLIHRYVMLHDELIRRGYSLNDEMYTSIVNGVNDIPMEFMDWYEPTDSAMTINRARITDRLNN</sequence>